<keyword evidence="3" id="KW-1185">Reference proteome</keyword>
<dbReference type="AlphaFoldDB" id="A0A167BHC9"/>
<name>A0A167BHC9_COLIC</name>
<reference evidence="2 3" key="1">
    <citation type="submission" date="2015-06" db="EMBL/GenBank/DDBJ databases">
        <title>Survival trade-offs in plant roots during colonization by closely related pathogenic and mutualistic fungi.</title>
        <authorList>
            <person name="Hacquard S."/>
            <person name="Kracher B."/>
            <person name="Hiruma K."/>
            <person name="Weinman A."/>
            <person name="Muench P."/>
            <person name="Garrido Oter R."/>
            <person name="Ver Loren van Themaat E."/>
            <person name="Dallerey J.-F."/>
            <person name="Damm U."/>
            <person name="Henrissat B."/>
            <person name="Lespinet O."/>
            <person name="Thon M."/>
            <person name="Kemen E."/>
            <person name="McHardy A.C."/>
            <person name="Schulze-Lefert P."/>
            <person name="O'Connell R.J."/>
        </authorList>
    </citation>
    <scope>NUCLEOTIDE SEQUENCE [LARGE SCALE GENOMIC DNA]</scope>
    <source>
        <strain evidence="2 3">MAFF 238704</strain>
    </source>
</reference>
<feature type="region of interest" description="Disordered" evidence="1">
    <location>
        <begin position="26"/>
        <end position="78"/>
    </location>
</feature>
<evidence type="ECO:0000313" key="2">
    <source>
        <dbReference type="EMBL" id="KZL81337.1"/>
    </source>
</evidence>
<feature type="region of interest" description="Disordered" evidence="1">
    <location>
        <begin position="195"/>
        <end position="221"/>
    </location>
</feature>
<evidence type="ECO:0000313" key="3">
    <source>
        <dbReference type="Proteomes" id="UP000076584"/>
    </source>
</evidence>
<feature type="compositionally biased region" description="Polar residues" evidence="1">
    <location>
        <begin position="27"/>
        <end position="57"/>
    </location>
</feature>
<protein>
    <submittedName>
        <fullName evidence="2">Uncharacterized protein</fullName>
    </submittedName>
</protein>
<gene>
    <name evidence="2" type="ORF">CI238_00391</name>
</gene>
<organism evidence="2 3">
    <name type="scientific">Colletotrichum incanum</name>
    <name type="common">Soybean anthracnose fungus</name>
    <dbReference type="NCBI Taxonomy" id="1573173"/>
    <lineage>
        <taxon>Eukaryota</taxon>
        <taxon>Fungi</taxon>
        <taxon>Dikarya</taxon>
        <taxon>Ascomycota</taxon>
        <taxon>Pezizomycotina</taxon>
        <taxon>Sordariomycetes</taxon>
        <taxon>Hypocreomycetidae</taxon>
        <taxon>Glomerellales</taxon>
        <taxon>Glomerellaceae</taxon>
        <taxon>Colletotrichum</taxon>
        <taxon>Colletotrichum spaethianum species complex</taxon>
    </lineage>
</organism>
<feature type="compositionally biased region" description="Low complexity" evidence="1">
    <location>
        <begin position="68"/>
        <end position="78"/>
    </location>
</feature>
<comment type="caution">
    <text evidence="2">The sequence shown here is derived from an EMBL/GenBank/DDBJ whole genome shotgun (WGS) entry which is preliminary data.</text>
</comment>
<sequence length="221" mass="24113">MEIARTLDREEGDDLFQSLAAVVKDGQYSSSSNTASLRQTTAPSHPPSNSDLQTDGAQESMAKLRQASLPSTMPSTTSLETAAQAKAAACFFFHRNQVCDLEHIPIHTLLDTHARVPRGKMAFCSVKIEPKQTCVSKSLETSNDANHGTLVEPVGGIGNHLERTPLSMSKPDKYVYEQEGFTQLLSTCRLREVSASPRDAAVPELPSVESPASRRDNPWMD</sequence>
<dbReference type="Proteomes" id="UP000076584">
    <property type="component" value="Unassembled WGS sequence"/>
</dbReference>
<accession>A0A167BHC9</accession>
<feature type="compositionally biased region" description="Basic and acidic residues" evidence="1">
    <location>
        <begin position="212"/>
        <end position="221"/>
    </location>
</feature>
<proteinExistence type="predicted"/>
<dbReference type="EMBL" id="LFIW01001670">
    <property type="protein sequence ID" value="KZL81337.1"/>
    <property type="molecule type" value="Genomic_DNA"/>
</dbReference>
<evidence type="ECO:0000256" key="1">
    <source>
        <dbReference type="SAM" id="MobiDB-lite"/>
    </source>
</evidence>